<dbReference type="SUPFAM" id="SSF53649">
    <property type="entry name" value="Alkaline phosphatase-like"/>
    <property type="match status" value="1"/>
</dbReference>
<dbReference type="AlphaFoldDB" id="A0A239M7D7"/>
<protein>
    <recommendedName>
        <fullName evidence="5">Sulfatase</fullName>
    </recommendedName>
</protein>
<feature type="compositionally biased region" description="Low complexity" evidence="1">
    <location>
        <begin position="14"/>
        <end position="23"/>
    </location>
</feature>
<dbReference type="Proteomes" id="UP000198280">
    <property type="component" value="Unassembled WGS sequence"/>
</dbReference>
<proteinExistence type="predicted"/>
<keyword evidence="2" id="KW-0812">Transmembrane</keyword>
<feature type="region of interest" description="Disordered" evidence="1">
    <location>
        <begin position="1"/>
        <end position="41"/>
    </location>
</feature>
<evidence type="ECO:0000256" key="1">
    <source>
        <dbReference type="SAM" id="MobiDB-lite"/>
    </source>
</evidence>
<dbReference type="EMBL" id="FZOF01000023">
    <property type="protein sequence ID" value="SNT38541.1"/>
    <property type="molecule type" value="Genomic_DNA"/>
</dbReference>
<gene>
    <name evidence="3" type="ORF">SAMN05216252_12311</name>
</gene>
<feature type="transmembrane region" description="Helical" evidence="2">
    <location>
        <begin position="50"/>
        <end position="69"/>
    </location>
</feature>
<keyword evidence="2" id="KW-1133">Transmembrane helix</keyword>
<sequence>MSLFIRSDRPGTTDDGPPADGSSADGGGAPGDGAAAHTGWRDRRPAAARALRRVTTALAAVVVLAALVVPDRLSAMGPDHFVRLPVEGLLGTALLIALPRRARRPAAVLIGLGLGVLVLLKCLDMGFYEVFARRFDPVFDWSLLADGEGYLTATSGRAYAVAATTGVVLLVLLVPALTVLSTVRLSRLVDRHGRGATRATLALGTVWVLCAALGLETADAPVASRESSAFVQERAGDVRASLRDREHFAEAAAHDAFAGTPGDRMLTALRGKDVIFAFVESYGRSAVEDPRIAPGVDAALADGTRTLRAAGFSSRSGWLTSPTYGGGSWLAHSTFLSGLWVPNQQRYRSVVTSDRLTLTDAFRRTGAWRTVGIMPGVTASWPEGEFYGLDHVYDSRDLGYRGPKFSWAPVPDQYSLSAFQRLEHGRPHDKPLMTEIILVSSHRPWAPVPEMIDWDRVGDGSVYDGISKRGKNPDEVWKDRSSIRTEYGNSIRYSVNSLVQYVAKYGTKDTVLVFLGDHQPSPVVTGSDATSDVPVAIVAHDQAVLDRTDGWGWSDGLQPAHDAPVWRMDTFRDRFLTAYGSRPAP</sequence>
<feature type="transmembrane region" description="Helical" evidence="2">
    <location>
        <begin position="158"/>
        <end position="183"/>
    </location>
</feature>
<evidence type="ECO:0008006" key="5">
    <source>
        <dbReference type="Google" id="ProtNLM"/>
    </source>
</evidence>
<dbReference type="InterPro" id="IPR017850">
    <property type="entry name" value="Alkaline_phosphatase_core_sf"/>
</dbReference>
<accession>A0A239M7D7</accession>
<evidence type="ECO:0000313" key="3">
    <source>
        <dbReference type="EMBL" id="SNT38541.1"/>
    </source>
</evidence>
<evidence type="ECO:0000256" key="2">
    <source>
        <dbReference type="SAM" id="Phobius"/>
    </source>
</evidence>
<reference evidence="3 4" key="1">
    <citation type="submission" date="2017-06" db="EMBL/GenBank/DDBJ databases">
        <authorList>
            <person name="Kim H.J."/>
            <person name="Triplett B.A."/>
        </authorList>
    </citation>
    <scope>NUCLEOTIDE SEQUENCE [LARGE SCALE GENOMIC DNA]</scope>
    <source>
        <strain evidence="3 4">CGMCC 4.1858</strain>
    </source>
</reference>
<feature type="transmembrane region" description="Helical" evidence="2">
    <location>
        <begin position="106"/>
        <end position="128"/>
    </location>
</feature>
<organism evidence="3 4">
    <name type="scientific">Actinacidiphila glaucinigra</name>
    <dbReference type="NCBI Taxonomy" id="235986"/>
    <lineage>
        <taxon>Bacteria</taxon>
        <taxon>Bacillati</taxon>
        <taxon>Actinomycetota</taxon>
        <taxon>Actinomycetes</taxon>
        <taxon>Kitasatosporales</taxon>
        <taxon>Streptomycetaceae</taxon>
        <taxon>Actinacidiphila</taxon>
    </lineage>
</organism>
<keyword evidence="2" id="KW-0472">Membrane</keyword>
<keyword evidence="4" id="KW-1185">Reference proteome</keyword>
<evidence type="ECO:0000313" key="4">
    <source>
        <dbReference type="Proteomes" id="UP000198280"/>
    </source>
</evidence>
<feature type="transmembrane region" description="Helical" evidence="2">
    <location>
        <begin position="195"/>
        <end position="215"/>
    </location>
</feature>
<feature type="transmembrane region" description="Helical" evidence="2">
    <location>
        <begin position="81"/>
        <end position="99"/>
    </location>
</feature>
<dbReference type="Gene3D" id="3.40.720.10">
    <property type="entry name" value="Alkaline Phosphatase, subunit A"/>
    <property type="match status" value="1"/>
</dbReference>
<feature type="compositionally biased region" description="Basic and acidic residues" evidence="1">
    <location>
        <begin position="1"/>
        <end position="12"/>
    </location>
</feature>
<name>A0A239M7D7_9ACTN</name>
<dbReference type="RefSeq" id="WP_245939148.1">
    <property type="nucleotide sequence ID" value="NZ_FZOF01000023.1"/>
</dbReference>